<feature type="region of interest" description="Disordered" evidence="1">
    <location>
        <begin position="298"/>
        <end position="319"/>
    </location>
</feature>
<reference evidence="2" key="1">
    <citation type="submission" date="2023-08" db="EMBL/GenBank/DDBJ databases">
        <authorList>
            <person name="Messyasz A."/>
            <person name="Mannisto M.K."/>
            <person name="Kerkhof L.J."/>
            <person name="Haggblom M."/>
        </authorList>
    </citation>
    <scope>NUCLEOTIDE SEQUENCE</scope>
    <source>
        <strain evidence="2">X5P6</strain>
    </source>
</reference>
<accession>A0AAU7ZSE1</accession>
<feature type="region of interest" description="Disordered" evidence="1">
    <location>
        <begin position="332"/>
        <end position="352"/>
    </location>
</feature>
<dbReference type="AlphaFoldDB" id="A0AAU7ZSE1"/>
<sequence length="529" mass="59733">MLARIFKHGAGSGYGALAYLLSDKDHTGALRENPPEVLRGDPEAAAELIDSLGFAQRYTSGVLSFTKDDAVRLEARPDAHRELIDSFERDFLVPGIDPDRLATVWVQHRDHGRTELHFIIANVDLETQKRFPAYFDRADRTRLATWQDFQNLSRGLDDPRAPERQRAVSRDLKLPMEKAALAEVLEKLIAQKCVSGELEDRNAIVQFIESKNLKVGRQGKDYITVICGEEKNDRFRLKGAMFHEDFRPDRTVTAGVERDNGGDQADRARRTEQVRIRLETAMQFRRDYLEKRFERVPDRAGDRHRDIQGLPEVRDLGGLERADGPVSILEKGRSEVDAKAHSSGEAGNLLADRFDPGSLQPYGHRDMVVDAKGALERSHLTPDNAERQELSGDRRSNLEQLQFGGRSEESLNRSAMQDHRDHQSEPVEEHNEQTDERARRLTHGILAAVERGFSAARDAFDRAAEELHRLLQQTVGRAHAAARSNREAIGRADAALQGHPDAHAASREAVERFERKAQVTISKRLDRGR</sequence>
<gene>
    <name evidence="2" type="ORF">RBB77_02965</name>
</gene>
<feature type="compositionally biased region" description="Basic and acidic residues" evidence="1">
    <location>
        <begin position="374"/>
        <end position="397"/>
    </location>
</feature>
<feature type="region of interest" description="Disordered" evidence="1">
    <location>
        <begin position="374"/>
        <end position="437"/>
    </location>
</feature>
<evidence type="ECO:0000256" key="1">
    <source>
        <dbReference type="SAM" id="MobiDB-lite"/>
    </source>
</evidence>
<name>A0AAU7ZSE1_9BACT</name>
<organism evidence="2">
    <name type="scientific">Tunturiibacter psychrotolerans</name>
    <dbReference type="NCBI Taxonomy" id="3069686"/>
    <lineage>
        <taxon>Bacteria</taxon>
        <taxon>Pseudomonadati</taxon>
        <taxon>Acidobacteriota</taxon>
        <taxon>Terriglobia</taxon>
        <taxon>Terriglobales</taxon>
        <taxon>Acidobacteriaceae</taxon>
        <taxon>Tunturiibacter</taxon>
    </lineage>
</organism>
<dbReference type="EMBL" id="CP132942">
    <property type="protein sequence ID" value="XCB33866.1"/>
    <property type="molecule type" value="Genomic_DNA"/>
</dbReference>
<dbReference type="KEGG" id="tpsc:RBB77_02965"/>
<reference evidence="2" key="2">
    <citation type="journal article" date="2024" name="Environ. Microbiol.">
        <title>Genome analysis and description of Tunturibacter gen. nov. expands the diversity of Terriglobia in tundra soils.</title>
        <authorList>
            <person name="Messyasz A."/>
            <person name="Mannisto M.K."/>
            <person name="Kerkhof L.J."/>
            <person name="Haggblom M.M."/>
        </authorList>
    </citation>
    <scope>NUCLEOTIDE SEQUENCE</scope>
    <source>
        <strain evidence="2">X5P6</strain>
    </source>
</reference>
<protein>
    <submittedName>
        <fullName evidence="2">Relaxase/mobilization nuclease domain-containing protein</fullName>
    </submittedName>
</protein>
<dbReference type="RefSeq" id="WP_353064710.1">
    <property type="nucleotide sequence ID" value="NZ_CP132942.1"/>
</dbReference>
<evidence type="ECO:0000313" key="2">
    <source>
        <dbReference type="EMBL" id="XCB33866.1"/>
    </source>
</evidence>
<proteinExistence type="predicted"/>
<feature type="compositionally biased region" description="Basic and acidic residues" evidence="1">
    <location>
        <begin position="332"/>
        <end position="342"/>
    </location>
</feature>
<feature type="compositionally biased region" description="Basic and acidic residues" evidence="1">
    <location>
        <begin position="406"/>
        <end position="437"/>
    </location>
</feature>